<accession>A0ABQ9ZF36</accession>
<evidence type="ECO:0000313" key="2">
    <source>
        <dbReference type="Proteomes" id="UP001234178"/>
    </source>
</evidence>
<dbReference type="EMBL" id="JAOYFB010000003">
    <property type="protein sequence ID" value="KAK4011273.1"/>
    <property type="molecule type" value="Genomic_DNA"/>
</dbReference>
<sequence>MTTGLERNISLSGVSPAIDYVIPLFLDRLLYPKILKPNRVNVKIANKKGRPLFSKTIVIENIIDLTQTRFA</sequence>
<keyword evidence="2" id="KW-1185">Reference proteome</keyword>
<name>A0ABQ9ZF36_9CRUS</name>
<gene>
    <name evidence="1" type="ORF">OUZ56_020387</name>
</gene>
<dbReference type="Proteomes" id="UP001234178">
    <property type="component" value="Unassembled WGS sequence"/>
</dbReference>
<evidence type="ECO:0000313" key="1">
    <source>
        <dbReference type="EMBL" id="KAK4011273.1"/>
    </source>
</evidence>
<organism evidence="1 2">
    <name type="scientific">Daphnia magna</name>
    <dbReference type="NCBI Taxonomy" id="35525"/>
    <lineage>
        <taxon>Eukaryota</taxon>
        <taxon>Metazoa</taxon>
        <taxon>Ecdysozoa</taxon>
        <taxon>Arthropoda</taxon>
        <taxon>Crustacea</taxon>
        <taxon>Branchiopoda</taxon>
        <taxon>Diplostraca</taxon>
        <taxon>Cladocera</taxon>
        <taxon>Anomopoda</taxon>
        <taxon>Daphniidae</taxon>
        <taxon>Daphnia</taxon>
    </lineage>
</organism>
<reference evidence="1 2" key="1">
    <citation type="journal article" date="2023" name="Nucleic Acids Res.">
        <title>The hologenome of Daphnia magna reveals possible DNA methylation and microbiome-mediated evolution of the host genome.</title>
        <authorList>
            <person name="Chaturvedi A."/>
            <person name="Li X."/>
            <person name="Dhandapani V."/>
            <person name="Marshall H."/>
            <person name="Kissane S."/>
            <person name="Cuenca-Cambronero M."/>
            <person name="Asole G."/>
            <person name="Calvet F."/>
            <person name="Ruiz-Romero M."/>
            <person name="Marangio P."/>
            <person name="Guigo R."/>
            <person name="Rago D."/>
            <person name="Mirbahai L."/>
            <person name="Eastwood N."/>
            <person name="Colbourne J.K."/>
            <person name="Zhou J."/>
            <person name="Mallon E."/>
            <person name="Orsini L."/>
        </authorList>
    </citation>
    <scope>NUCLEOTIDE SEQUENCE [LARGE SCALE GENOMIC DNA]</scope>
    <source>
        <strain evidence="1">LRV0_1</strain>
    </source>
</reference>
<proteinExistence type="predicted"/>
<comment type="caution">
    <text evidence="1">The sequence shown here is derived from an EMBL/GenBank/DDBJ whole genome shotgun (WGS) entry which is preliminary data.</text>
</comment>
<protein>
    <submittedName>
        <fullName evidence="1">Uncharacterized protein</fullName>
    </submittedName>
</protein>